<keyword evidence="12" id="KW-1185">Reference proteome</keyword>
<name>A0A9K3CVH9_9EUKA</name>
<feature type="transmembrane region" description="Helical" evidence="8">
    <location>
        <begin position="471"/>
        <end position="494"/>
    </location>
</feature>
<feature type="transmembrane region" description="Helical" evidence="8">
    <location>
        <begin position="392"/>
        <end position="413"/>
    </location>
</feature>
<feature type="domain" description="ABC-2 type transporter transmembrane" evidence="10">
    <location>
        <begin position="366"/>
        <end position="588"/>
    </location>
</feature>
<keyword evidence="4" id="KW-0677">Repeat</keyword>
<dbReference type="Gene3D" id="3.40.50.300">
    <property type="entry name" value="P-loop containing nucleotide triphosphate hydrolases"/>
    <property type="match status" value="1"/>
</dbReference>
<evidence type="ECO:0000256" key="1">
    <source>
        <dbReference type="ARBA" id="ARBA00004141"/>
    </source>
</evidence>
<dbReference type="InterPro" id="IPR026082">
    <property type="entry name" value="ABCA"/>
</dbReference>
<dbReference type="Proteomes" id="UP000265618">
    <property type="component" value="Unassembled WGS sequence"/>
</dbReference>
<feature type="non-terminal residue" evidence="11">
    <location>
        <position position="1"/>
    </location>
</feature>
<feature type="transmembrane region" description="Helical" evidence="8">
    <location>
        <begin position="569"/>
        <end position="590"/>
    </location>
</feature>
<dbReference type="EMBL" id="BDIP01000963">
    <property type="protein sequence ID" value="GIQ83212.1"/>
    <property type="molecule type" value="Genomic_DNA"/>
</dbReference>
<protein>
    <submittedName>
        <fullName evidence="11">ABC transporter A, ABCA</fullName>
    </submittedName>
</protein>
<dbReference type="GO" id="GO:0140359">
    <property type="term" value="F:ABC-type transporter activity"/>
    <property type="evidence" value="ECO:0007669"/>
    <property type="project" value="InterPro"/>
</dbReference>
<evidence type="ECO:0000313" key="12">
    <source>
        <dbReference type="Proteomes" id="UP000265618"/>
    </source>
</evidence>
<feature type="region of interest" description="Disordered" evidence="7">
    <location>
        <begin position="128"/>
        <end position="148"/>
    </location>
</feature>
<dbReference type="GO" id="GO:0005524">
    <property type="term" value="F:ATP binding"/>
    <property type="evidence" value="ECO:0007669"/>
    <property type="project" value="InterPro"/>
</dbReference>
<dbReference type="OrthoDB" id="8061355at2759"/>
<proteinExistence type="predicted"/>
<dbReference type="AlphaFoldDB" id="A0A9K3CVH9"/>
<feature type="domain" description="ABC transporter" evidence="9">
    <location>
        <begin position="708"/>
        <end position="848"/>
    </location>
</feature>
<comment type="caution">
    <text evidence="11">The sequence shown here is derived from an EMBL/GenBank/DDBJ whole genome shotgun (WGS) entry which is preliminary data.</text>
</comment>
<feature type="transmembrane region" description="Helical" evidence="8">
    <location>
        <begin position="501"/>
        <end position="523"/>
    </location>
</feature>
<keyword evidence="6 8" id="KW-0472">Membrane</keyword>
<sequence length="848" mass="94384">MAASKGANQLYGLMEVQVRLLLRNKGVLICQFVFPVVLFGFCSLLTYLASLIVRPTPDPDDPTYAIGLSPETYALDSDHGGHSTDILSRIIAGTRGERERQRKMERERVEDTFDEILAFHSSLFEGADRERSSYVTDPDPDPDPNPDPPVIVIPGQFRVQNGFISAIVQTFEDPANAAQWGYIHMNETNHFYGDGTTYSGMWRNVLGYTIDTLSEYCVPNYWDEDQPYPVYYCERFPNVVEEPFDSEYEMDQYLYDTMEWCNNNLSMQDMVDSKAYVNIMPNAAYIVREGTDMFLYDAETASYPHKPETIVADYTIQMADLIGYINCMQTNIMIQGTQMLLIFEGIVSDLIVSGDPEAWAEKGGRSKAYPSQEIHILTYPIPMGTNTVISSLTFPLLCFVLTFVFVIHITSIIQEKENKLKENMLLAGMRFKAYYISWMISCFAISVLVYAFVYFYGLFTNQPEYTDNAGLAWVIMSVSWGIACAGVSLCYAAFFTKTKTAIFLAVIILLFQAPIYQNVFLLLGVPDCIYVWPFFLLFNMLSYLTPVGPLDSRITMDDMTGLTLRGRQFLFGCAMLVLEGLVYGLIGSYLDNVLPTAGESRLNPLFFLGYIFPEKYGAKAKNKACEGESSGTETTALLVDGQRDEEDEDADVALERERVQTLVKGETGTAGGGEGETEGESGLPPLVITQLKKVFPATGRDPANTAVHRTSLAVDKDTCFGLLGENGAGKSTTINLICGTLRPTSGTVYIAGGDVTRLDKARLLSQLGVCPQHDRLHLELTVHEEVVFYMRLRGLSRQEALAAVDPLIESVGLTEKRDHRIGALSGGMQRRCSLAIALTGRPSILLLD</sequence>
<dbReference type="SUPFAM" id="SSF52540">
    <property type="entry name" value="P-loop containing nucleoside triphosphate hydrolases"/>
    <property type="match status" value="1"/>
</dbReference>
<accession>A0A9K3CVH9</accession>
<evidence type="ECO:0000256" key="5">
    <source>
        <dbReference type="ARBA" id="ARBA00022989"/>
    </source>
</evidence>
<dbReference type="InterPro" id="IPR013525">
    <property type="entry name" value="ABC2_TM"/>
</dbReference>
<evidence type="ECO:0000256" key="6">
    <source>
        <dbReference type="ARBA" id="ARBA00023136"/>
    </source>
</evidence>
<dbReference type="InterPro" id="IPR003439">
    <property type="entry name" value="ABC_transporter-like_ATP-bd"/>
</dbReference>
<evidence type="ECO:0000256" key="3">
    <source>
        <dbReference type="ARBA" id="ARBA00022692"/>
    </source>
</evidence>
<keyword evidence="5 8" id="KW-1133">Transmembrane helix</keyword>
<dbReference type="GO" id="GO:0016887">
    <property type="term" value="F:ATP hydrolysis activity"/>
    <property type="evidence" value="ECO:0007669"/>
    <property type="project" value="InterPro"/>
</dbReference>
<evidence type="ECO:0000313" key="11">
    <source>
        <dbReference type="EMBL" id="GIQ83212.1"/>
    </source>
</evidence>
<feature type="transmembrane region" description="Helical" evidence="8">
    <location>
        <begin position="434"/>
        <end position="459"/>
    </location>
</feature>
<dbReference type="PANTHER" id="PTHR19229">
    <property type="entry name" value="ATP-BINDING CASSETTE TRANSPORTER SUBFAMILY A ABCA"/>
    <property type="match status" value="1"/>
</dbReference>
<evidence type="ECO:0000256" key="8">
    <source>
        <dbReference type="SAM" id="Phobius"/>
    </source>
</evidence>
<evidence type="ECO:0000256" key="2">
    <source>
        <dbReference type="ARBA" id="ARBA00022448"/>
    </source>
</evidence>
<evidence type="ECO:0000259" key="9">
    <source>
        <dbReference type="Pfam" id="PF00005"/>
    </source>
</evidence>
<dbReference type="Pfam" id="PF00005">
    <property type="entry name" value="ABC_tran"/>
    <property type="match status" value="1"/>
</dbReference>
<keyword evidence="3 8" id="KW-0812">Transmembrane</keyword>
<evidence type="ECO:0000256" key="4">
    <source>
        <dbReference type="ARBA" id="ARBA00022737"/>
    </source>
</evidence>
<dbReference type="Pfam" id="PF12698">
    <property type="entry name" value="ABC2_membrane_3"/>
    <property type="match status" value="1"/>
</dbReference>
<dbReference type="PANTHER" id="PTHR19229:SF36">
    <property type="entry name" value="ATP-BINDING CASSETTE SUB-FAMILY A MEMBER 2"/>
    <property type="match status" value="1"/>
</dbReference>
<comment type="subcellular location">
    <subcellularLocation>
        <location evidence="1">Membrane</location>
        <topology evidence="1">Multi-pass membrane protein</topology>
    </subcellularLocation>
</comment>
<dbReference type="GO" id="GO:0016020">
    <property type="term" value="C:membrane"/>
    <property type="evidence" value="ECO:0007669"/>
    <property type="project" value="UniProtKB-SubCell"/>
</dbReference>
<evidence type="ECO:0000259" key="10">
    <source>
        <dbReference type="Pfam" id="PF12698"/>
    </source>
</evidence>
<organism evidence="11 12">
    <name type="scientific">Kipferlia bialata</name>
    <dbReference type="NCBI Taxonomy" id="797122"/>
    <lineage>
        <taxon>Eukaryota</taxon>
        <taxon>Metamonada</taxon>
        <taxon>Carpediemonas-like organisms</taxon>
        <taxon>Kipferlia</taxon>
    </lineage>
</organism>
<gene>
    <name evidence="11" type="ORF">KIPB_004491</name>
</gene>
<evidence type="ECO:0000256" key="7">
    <source>
        <dbReference type="SAM" id="MobiDB-lite"/>
    </source>
</evidence>
<reference evidence="11 12" key="1">
    <citation type="journal article" date="2018" name="PLoS ONE">
        <title>The draft genome of Kipferlia bialata reveals reductive genome evolution in fornicate parasites.</title>
        <authorList>
            <person name="Tanifuji G."/>
            <person name="Takabayashi S."/>
            <person name="Kume K."/>
            <person name="Takagi M."/>
            <person name="Nakayama T."/>
            <person name="Kamikawa R."/>
            <person name="Inagaki Y."/>
            <person name="Hashimoto T."/>
        </authorList>
    </citation>
    <scope>NUCLEOTIDE SEQUENCE [LARGE SCALE GENOMIC DNA]</scope>
    <source>
        <strain evidence="11">NY0173</strain>
    </source>
</reference>
<dbReference type="GO" id="GO:0005319">
    <property type="term" value="F:lipid transporter activity"/>
    <property type="evidence" value="ECO:0007669"/>
    <property type="project" value="TreeGrafter"/>
</dbReference>
<keyword evidence="2" id="KW-0813">Transport</keyword>
<feature type="transmembrane region" description="Helical" evidence="8">
    <location>
        <begin position="529"/>
        <end position="548"/>
    </location>
</feature>
<dbReference type="InterPro" id="IPR027417">
    <property type="entry name" value="P-loop_NTPase"/>
</dbReference>
<feature type="region of interest" description="Disordered" evidence="7">
    <location>
        <begin position="664"/>
        <end position="683"/>
    </location>
</feature>
<feature type="transmembrane region" description="Helical" evidence="8">
    <location>
        <begin position="27"/>
        <end position="49"/>
    </location>
</feature>